<dbReference type="STRING" id="34002.SAMN04489859_102188"/>
<dbReference type="AlphaFoldDB" id="A0A1H8KE95"/>
<name>A0A1H8KE95_9RHOB</name>
<gene>
    <name evidence="2" type="ORF">SAMN04489859_102188</name>
</gene>
<dbReference type="GO" id="GO:0016788">
    <property type="term" value="F:hydrolase activity, acting on ester bonds"/>
    <property type="evidence" value="ECO:0007669"/>
    <property type="project" value="UniProtKB-ARBA"/>
</dbReference>
<dbReference type="RefSeq" id="WP_090613774.1">
    <property type="nucleotide sequence ID" value="NZ_CP067124.1"/>
</dbReference>
<keyword evidence="3" id="KW-1185">Reference proteome</keyword>
<evidence type="ECO:0000313" key="2">
    <source>
        <dbReference type="EMBL" id="SEN90991.1"/>
    </source>
</evidence>
<reference evidence="2 3" key="1">
    <citation type="submission" date="2016-10" db="EMBL/GenBank/DDBJ databases">
        <authorList>
            <person name="de Groot N.N."/>
        </authorList>
    </citation>
    <scope>NUCLEOTIDE SEQUENCE [LARGE SCALE GENOMIC DNA]</scope>
    <source>
        <strain evidence="2 3">DSM 8512</strain>
    </source>
</reference>
<dbReference type="EMBL" id="FODE01000021">
    <property type="protein sequence ID" value="SEN90991.1"/>
    <property type="molecule type" value="Genomic_DNA"/>
</dbReference>
<dbReference type="Gene3D" id="2.60.40.2700">
    <property type="match status" value="1"/>
</dbReference>
<proteinExistence type="predicted"/>
<dbReference type="OrthoDB" id="8883291at2"/>
<accession>A0A1H8KE95</accession>
<organism evidence="2 3">
    <name type="scientific">Paracoccus alcaliphilus</name>
    <dbReference type="NCBI Taxonomy" id="34002"/>
    <lineage>
        <taxon>Bacteria</taxon>
        <taxon>Pseudomonadati</taxon>
        <taxon>Pseudomonadota</taxon>
        <taxon>Alphaproteobacteria</taxon>
        <taxon>Rhodobacterales</taxon>
        <taxon>Paracoccaceae</taxon>
        <taxon>Paracoccus</taxon>
    </lineage>
</organism>
<dbReference type="Proteomes" id="UP000199054">
    <property type="component" value="Unassembled WGS sequence"/>
</dbReference>
<protein>
    <submittedName>
        <fullName evidence="2">Uncharacterized protein</fullName>
    </submittedName>
</protein>
<dbReference type="InterPro" id="IPR036514">
    <property type="entry name" value="SGNH_hydro_sf"/>
</dbReference>
<evidence type="ECO:0000256" key="1">
    <source>
        <dbReference type="SAM" id="MobiDB-lite"/>
    </source>
</evidence>
<feature type="region of interest" description="Disordered" evidence="1">
    <location>
        <begin position="426"/>
        <end position="476"/>
    </location>
</feature>
<evidence type="ECO:0000313" key="3">
    <source>
        <dbReference type="Proteomes" id="UP000199054"/>
    </source>
</evidence>
<dbReference type="Gene3D" id="3.40.50.1110">
    <property type="entry name" value="SGNH hydrolase"/>
    <property type="match status" value="1"/>
</dbReference>
<sequence>MNSFWPPFRIRVGLNGDPVPAQPPVNTAPPVATGTPQVGETLTATAGLWSGTAPIEVTQRWLWSDDGETWTGYPPVRGTASITLDEDDIGRLIAPNVRAQNAAGQSGWVRGVALGPVVAADEPVEPGDFARTASTNATMSIHSGHSLTDSYVHSGPFPSNLRALLGSVGITDAYGKVIKSTIPGANLSWRWDNPVEDNPASGEADARLNIEGFDTLMITEGGPPPRTTSEGMVNTLDYFCRFTANTIENGAGNEVILWSIWPDLNGPGGTEPPAEWTGYTFRTGLPEYENSFKYMADYATWKMHQLYPSLPEDWRVWLIPGHKWMERVYDDIQNDLVPGITDIEELFWDDIHPGTTGSYGLSCLVATCMYQVNLTEAENVWIMPEFENHEGIHSAVPQALAEYFWQIAWEIATAYEPVGMGGTEGAALRWQPSDGDPMPNWTLADPNTGGGGDPDPDPEPGPGEMPDTVFILNNDGSPYSGPTPSTALPAMVDGAYTFATETTIAAPTQSRTSYVCVAIWNNAIAAGGDGMGALQIRMDGANRWAQPHLHISYNNFIHGWIAGANFVGTWPMEELVVSVGEDTDGWHVVELMVEGDIITMRGDGNDIIRDINDDPEADSAGFDNLSTVAFLGDSADTRFAFVAYAQEIPDATGRAAMRAEAQAAIARAEA</sequence>